<evidence type="ECO:0000313" key="10">
    <source>
        <dbReference type="EMBL" id="CAL8136444.1"/>
    </source>
</evidence>
<organism evidence="10 11">
    <name type="scientific">Orchesella dallaii</name>
    <dbReference type="NCBI Taxonomy" id="48710"/>
    <lineage>
        <taxon>Eukaryota</taxon>
        <taxon>Metazoa</taxon>
        <taxon>Ecdysozoa</taxon>
        <taxon>Arthropoda</taxon>
        <taxon>Hexapoda</taxon>
        <taxon>Collembola</taxon>
        <taxon>Entomobryomorpha</taxon>
        <taxon>Entomobryoidea</taxon>
        <taxon>Orchesellidae</taxon>
        <taxon>Orchesellinae</taxon>
        <taxon>Orchesella</taxon>
    </lineage>
</organism>
<feature type="domain" description="DM" evidence="9">
    <location>
        <begin position="92"/>
        <end position="139"/>
    </location>
</feature>
<dbReference type="PANTHER" id="PTHR11005">
    <property type="entry name" value="LYSOSOMAL ACID LIPASE-RELATED"/>
    <property type="match status" value="1"/>
</dbReference>
<dbReference type="SUPFAM" id="SSF53474">
    <property type="entry name" value="alpha/beta-Hydrolases"/>
    <property type="match status" value="1"/>
</dbReference>
<dbReference type="SUPFAM" id="SSF82927">
    <property type="entry name" value="Cysteine-rich DNA binding domain, (DM domain)"/>
    <property type="match status" value="1"/>
</dbReference>
<keyword evidence="11" id="KW-1185">Reference proteome</keyword>
<comment type="caution">
    <text evidence="10">The sequence shown here is derived from an EMBL/GenBank/DDBJ whole genome shotgun (WGS) entry which is preliminary data.</text>
</comment>
<keyword evidence="1 7" id="KW-0479">Metal-binding</keyword>
<dbReference type="PROSITE" id="PS50809">
    <property type="entry name" value="DM_2"/>
    <property type="match status" value="1"/>
</dbReference>
<dbReference type="Proteomes" id="UP001642540">
    <property type="component" value="Unassembled WGS sequence"/>
</dbReference>
<feature type="transmembrane region" description="Helical" evidence="8">
    <location>
        <begin position="20"/>
        <end position="40"/>
    </location>
</feature>
<comment type="subcellular location">
    <subcellularLocation>
        <location evidence="7">Nucleus</location>
    </subcellularLocation>
</comment>
<keyword evidence="2 7" id="KW-0862">Zinc</keyword>
<dbReference type="InterPro" id="IPR000073">
    <property type="entry name" value="AB_hydrolase_1"/>
</dbReference>
<gene>
    <name evidence="10" type="ORF">ODALV1_LOCUS26445</name>
</gene>
<dbReference type="Gene3D" id="4.10.1040.10">
    <property type="entry name" value="DM DNA-binding domain"/>
    <property type="match status" value="1"/>
</dbReference>
<accession>A0ABP1RUX3</accession>
<evidence type="ECO:0000256" key="6">
    <source>
        <dbReference type="ARBA" id="ARBA00023242"/>
    </source>
</evidence>
<evidence type="ECO:0000256" key="8">
    <source>
        <dbReference type="SAM" id="Phobius"/>
    </source>
</evidence>
<dbReference type="InterPro" id="IPR029058">
    <property type="entry name" value="AB_hydrolase_fold"/>
</dbReference>
<keyword evidence="4" id="KW-0443">Lipid metabolism</keyword>
<keyword evidence="5 7" id="KW-0238">DNA-binding</keyword>
<keyword evidence="8" id="KW-0472">Membrane</keyword>
<name>A0ABP1RUX3_9HEXA</name>
<dbReference type="Gene3D" id="3.40.50.1820">
    <property type="entry name" value="alpha/beta hydrolase"/>
    <property type="match status" value="1"/>
</dbReference>
<evidence type="ECO:0000256" key="5">
    <source>
        <dbReference type="ARBA" id="ARBA00023125"/>
    </source>
</evidence>
<dbReference type="Pfam" id="PF00751">
    <property type="entry name" value="DM"/>
    <property type="match status" value="1"/>
</dbReference>
<evidence type="ECO:0000256" key="2">
    <source>
        <dbReference type="ARBA" id="ARBA00022833"/>
    </source>
</evidence>
<evidence type="ECO:0000256" key="3">
    <source>
        <dbReference type="ARBA" id="ARBA00022963"/>
    </source>
</evidence>
<dbReference type="InterPro" id="IPR036407">
    <property type="entry name" value="DM_DNA-bd_sf"/>
</dbReference>
<proteinExistence type="predicted"/>
<evidence type="ECO:0000259" key="9">
    <source>
        <dbReference type="PROSITE" id="PS50809"/>
    </source>
</evidence>
<protein>
    <recommendedName>
        <fullName evidence="9">DM domain-containing protein</fullName>
    </recommendedName>
</protein>
<evidence type="ECO:0000256" key="4">
    <source>
        <dbReference type="ARBA" id="ARBA00023098"/>
    </source>
</evidence>
<feature type="DNA-binding region" description="DM" evidence="7">
    <location>
        <begin position="92"/>
        <end position="139"/>
    </location>
</feature>
<dbReference type="InterPro" id="IPR001275">
    <property type="entry name" value="DM_DNA-bd"/>
</dbReference>
<dbReference type="PROSITE" id="PS40000">
    <property type="entry name" value="DM_1"/>
    <property type="match status" value="1"/>
</dbReference>
<keyword evidence="8" id="KW-0812">Transmembrane</keyword>
<keyword evidence="8" id="KW-1133">Transmembrane helix</keyword>
<dbReference type="EMBL" id="CAXLJM020000111">
    <property type="protein sequence ID" value="CAL8136444.1"/>
    <property type="molecule type" value="Genomic_DNA"/>
</dbReference>
<dbReference type="Pfam" id="PF00561">
    <property type="entry name" value="Abhydrolase_1"/>
    <property type="match status" value="1"/>
</dbReference>
<dbReference type="SMART" id="SM00301">
    <property type="entry name" value="DM"/>
    <property type="match status" value="1"/>
</dbReference>
<keyword evidence="3" id="KW-0442">Lipid degradation</keyword>
<evidence type="ECO:0000256" key="7">
    <source>
        <dbReference type="PROSITE-ProRule" id="PRU00070"/>
    </source>
</evidence>
<evidence type="ECO:0000256" key="1">
    <source>
        <dbReference type="ARBA" id="ARBA00022723"/>
    </source>
</evidence>
<evidence type="ECO:0000313" key="11">
    <source>
        <dbReference type="Proteomes" id="UP001642540"/>
    </source>
</evidence>
<reference evidence="10 11" key="1">
    <citation type="submission" date="2024-08" db="EMBL/GenBank/DDBJ databases">
        <authorList>
            <person name="Cucini C."/>
            <person name="Frati F."/>
        </authorList>
    </citation>
    <scope>NUCLEOTIDE SEQUENCE [LARGE SCALE GENOMIC DNA]</scope>
</reference>
<sequence>MSSRENFGGYSSSNYEFHPVHVPVVAITVLGIICVLRMLIRCLSRNSVKEGSIYNRPSFEVPRDAGNPNRVDVRVQVPLSQEVSQPRRQLKCGLCLNHGEVALLKSHKRYCPWKACKCGKCANTFLQRKIDASNVAARRARAQDDEYAKQLILRGKINSSIDYPKSKPDIVWKYENDLGSVSGYFTDTNGDNTSKLSLKIDEKFSVKKSERSNGVTVPRLPEVFLPWVNPRFVNMNKAPNDAFLLPLTCPIRENSELDKIGLVPILMTAELVYAERYHKNRSSPPIRVCKEYQPLQINETTSSLSCSRNLTSTPSTARNLEADKNIIQISIENGYHIESYNVSTADGYILTTFRISGGQKSPPREGKPAVLLLHGWGTSSEVWFALPNDKNLANTLVDAGWDVWLGNHRGTSHSLGHNVYNSSTDVEYWDFSFHEMGLFDFPAMLNQALKASKNDKIFVIGYSQSGAAFLIGTSHYPEINDKIHAAYLMAPAAYMGGAREPSITSVIPYINTPEEKQIFDLAGGRFDLRNPQLIYDSLGLETYELCPESAQECGLCESYPSSPLKFHSAKMNYVWDRFNTNLARFTSKFFDIGNLKSTFHFARNVRSCEFQYYDYGAKENFRRYGTRKPPNYNLKGIKTPVYILFGEQDPTVTPSDIKKLASALAASTLRATLRVNDDSFGHLDFASASDAHLLVYQPLLKLMTEFLDNVK</sequence>
<keyword evidence="6 7" id="KW-0539">Nucleus</keyword>